<reference evidence="1 2" key="1">
    <citation type="journal article" date="2023" name="Sci. Data">
        <title>Genome assembly of the Korean intertidal mud-creeper Batillaria attramentaria.</title>
        <authorList>
            <person name="Patra A.K."/>
            <person name="Ho P.T."/>
            <person name="Jun S."/>
            <person name="Lee S.J."/>
            <person name="Kim Y."/>
            <person name="Won Y.J."/>
        </authorList>
    </citation>
    <scope>NUCLEOTIDE SEQUENCE [LARGE SCALE GENOMIC DNA]</scope>
    <source>
        <strain evidence="1">Wonlab-2016</strain>
    </source>
</reference>
<keyword evidence="2" id="KW-1185">Reference proteome</keyword>
<organism evidence="1 2">
    <name type="scientific">Batillaria attramentaria</name>
    <dbReference type="NCBI Taxonomy" id="370345"/>
    <lineage>
        <taxon>Eukaryota</taxon>
        <taxon>Metazoa</taxon>
        <taxon>Spiralia</taxon>
        <taxon>Lophotrochozoa</taxon>
        <taxon>Mollusca</taxon>
        <taxon>Gastropoda</taxon>
        <taxon>Caenogastropoda</taxon>
        <taxon>Sorbeoconcha</taxon>
        <taxon>Cerithioidea</taxon>
        <taxon>Batillariidae</taxon>
        <taxon>Batillaria</taxon>
    </lineage>
</organism>
<evidence type="ECO:0000313" key="2">
    <source>
        <dbReference type="Proteomes" id="UP001519460"/>
    </source>
</evidence>
<protein>
    <submittedName>
        <fullName evidence="1">Uncharacterized protein</fullName>
    </submittedName>
</protein>
<gene>
    <name evidence="1" type="ORF">BaRGS_00039542</name>
</gene>
<name>A0ABD0J2X2_9CAEN</name>
<accession>A0ABD0J2X2</accession>
<comment type="caution">
    <text evidence="1">The sequence shown here is derived from an EMBL/GenBank/DDBJ whole genome shotgun (WGS) entry which is preliminary data.</text>
</comment>
<dbReference type="AlphaFoldDB" id="A0ABD0J2X2"/>
<dbReference type="EMBL" id="JACVVK020000698">
    <property type="protein sequence ID" value="KAK7455053.1"/>
    <property type="molecule type" value="Genomic_DNA"/>
</dbReference>
<proteinExistence type="predicted"/>
<dbReference type="Proteomes" id="UP001519460">
    <property type="component" value="Unassembled WGS sequence"/>
</dbReference>
<evidence type="ECO:0000313" key="1">
    <source>
        <dbReference type="EMBL" id="KAK7455053.1"/>
    </source>
</evidence>
<sequence length="101" mass="11635">MTVRYCPLLSGRPSSIIIPFRTNCLSQEPWANYPANFWFRRENCKFRHPRGEIFDTTADDPCLATYRPRSPAPTCRVDHSNLFFARWPGVVLQRASSGSDL</sequence>